<evidence type="ECO:0000256" key="5">
    <source>
        <dbReference type="ARBA" id="ARBA00022801"/>
    </source>
</evidence>
<dbReference type="Gene3D" id="1.20.1540.10">
    <property type="entry name" value="Rhomboid-like"/>
    <property type="match status" value="1"/>
</dbReference>
<evidence type="ECO:0000259" key="10">
    <source>
        <dbReference type="Pfam" id="PF01694"/>
    </source>
</evidence>
<dbReference type="InterPro" id="IPR035952">
    <property type="entry name" value="Rhomboid-like_sf"/>
</dbReference>
<keyword evidence="6 9" id="KW-1133">Transmembrane helix</keyword>
<comment type="similarity">
    <text evidence="2">Belongs to the peptidase S54 family.</text>
</comment>
<accession>A0A2U2XE56</accession>
<evidence type="ECO:0000256" key="8">
    <source>
        <dbReference type="SAM" id="MobiDB-lite"/>
    </source>
</evidence>
<proteinExistence type="inferred from homology"/>
<gene>
    <name evidence="11" type="ORF">DIT68_05830</name>
</gene>
<organism evidence="11 12">
    <name type="scientific">Brumimicrobium oceani</name>
    <dbReference type="NCBI Taxonomy" id="2100725"/>
    <lineage>
        <taxon>Bacteria</taxon>
        <taxon>Pseudomonadati</taxon>
        <taxon>Bacteroidota</taxon>
        <taxon>Flavobacteriia</taxon>
        <taxon>Flavobacteriales</taxon>
        <taxon>Crocinitomicaceae</taxon>
        <taxon>Brumimicrobium</taxon>
    </lineage>
</organism>
<feature type="transmembrane region" description="Helical" evidence="9">
    <location>
        <begin position="169"/>
        <end position="188"/>
    </location>
</feature>
<evidence type="ECO:0000313" key="11">
    <source>
        <dbReference type="EMBL" id="PWH86074.1"/>
    </source>
</evidence>
<comment type="subcellular location">
    <subcellularLocation>
        <location evidence="1">Membrane</location>
        <topology evidence="1">Multi-pass membrane protein</topology>
    </subcellularLocation>
</comment>
<evidence type="ECO:0000256" key="7">
    <source>
        <dbReference type="ARBA" id="ARBA00023136"/>
    </source>
</evidence>
<keyword evidence="3 11" id="KW-0645">Protease</keyword>
<name>A0A2U2XE56_9FLAO</name>
<evidence type="ECO:0000313" key="12">
    <source>
        <dbReference type="Proteomes" id="UP000245370"/>
    </source>
</evidence>
<protein>
    <submittedName>
        <fullName evidence="11">Rhomboid family intramembrane serine protease</fullName>
    </submittedName>
</protein>
<evidence type="ECO:0000256" key="3">
    <source>
        <dbReference type="ARBA" id="ARBA00022670"/>
    </source>
</evidence>
<feature type="transmembrane region" description="Helical" evidence="9">
    <location>
        <begin position="92"/>
        <end position="111"/>
    </location>
</feature>
<feature type="domain" description="Peptidase S54 rhomboid" evidence="10">
    <location>
        <begin position="55"/>
        <end position="189"/>
    </location>
</feature>
<dbReference type="AlphaFoldDB" id="A0A2U2XE56"/>
<reference evidence="11 12" key="1">
    <citation type="submission" date="2018-05" db="EMBL/GenBank/DDBJ databases">
        <title>Brumimicrobium oceani sp. nov., isolated from coastal sediment.</title>
        <authorList>
            <person name="Kou Y."/>
        </authorList>
    </citation>
    <scope>NUCLEOTIDE SEQUENCE [LARGE SCALE GENOMIC DNA]</scope>
    <source>
        <strain evidence="11 12">C305</strain>
    </source>
</reference>
<dbReference type="GO" id="GO:0004252">
    <property type="term" value="F:serine-type endopeptidase activity"/>
    <property type="evidence" value="ECO:0007669"/>
    <property type="project" value="InterPro"/>
</dbReference>
<feature type="transmembrane region" description="Helical" evidence="9">
    <location>
        <begin position="67"/>
        <end position="87"/>
    </location>
</feature>
<dbReference type="InterPro" id="IPR022764">
    <property type="entry name" value="Peptidase_S54_rhomboid_dom"/>
</dbReference>
<feature type="transmembrane region" description="Helical" evidence="9">
    <location>
        <begin position="141"/>
        <end position="163"/>
    </location>
</feature>
<comment type="caution">
    <text evidence="11">The sequence shown here is derived from an EMBL/GenBank/DDBJ whole genome shotgun (WGS) entry which is preliminary data.</text>
</comment>
<keyword evidence="4 9" id="KW-0812">Transmembrane</keyword>
<evidence type="ECO:0000256" key="4">
    <source>
        <dbReference type="ARBA" id="ARBA00022692"/>
    </source>
</evidence>
<dbReference type="RefSeq" id="WP_109358883.1">
    <property type="nucleotide sequence ID" value="NZ_QFRJ01000003.1"/>
</dbReference>
<sequence>MKTIQTQKGRTLEAIIYPLLVLIIMWVVFLIDRYFHLDLYKYGVKPQTVEGIKGIFLMPFIHGQRDFSHIINNSIPTFMLLGALIYFYREIALYVVLFIWLGAGFLLWYLAVNTQSYHIGMSGVIYGLFGFLFISGFFKKYLPLQAISLAVAFVYGSMIWGIFPMEQGVSWEGHLSGFLVGAIVAVAFRKKGPVPPKYRYEIEKEMGIEPPDLEGEWKERRRIWEEQQLQKQEEIQQRVEALEAKKQLQENPKNQSTENSSTDSKNSSSTQGFGVNYHFIPKKKKED</sequence>
<dbReference type="SUPFAM" id="SSF144091">
    <property type="entry name" value="Rhomboid-like"/>
    <property type="match status" value="1"/>
</dbReference>
<dbReference type="PANTHER" id="PTHR43066">
    <property type="entry name" value="RHOMBOID-RELATED PROTEIN"/>
    <property type="match status" value="1"/>
</dbReference>
<feature type="transmembrane region" description="Helical" evidence="9">
    <location>
        <begin position="12"/>
        <end position="31"/>
    </location>
</feature>
<feature type="region of interest" description="Disordered" evidence="8">
    <location>
        <begin position="240"/>
        <end position="287"/>
    </location>
</feature>
<reference evidence="11 12" key="2">
    <citation type="submission" date="2018-05" db="EMBL/GenBank/DDBJ databases">
        <authorList>
            <person name="Lanie J.A."/>
            <person name="Ng W.-L."/>
            <person name="Kazmierczak K.M."/>
            <person name="Andrzejewski T.M."/>
            <person name="Davidsen T.M."/>
            <person name="Wayne K.J."/>
            <person name="Tettelin H."/>
            <person name="Glass J.I."/>
            <person name="Rusch D."/>
            <person name="Podicherti R."/>
            <person name="Tsui H.-C.T."/>
            <person name="Winkler M.E."/>
        </authorList>
    </citation>
    <scope>NUCLEOTIDE SEQUENCE [LARGE SCALE GENOMIC DNA]</scope>
    <source>
        <strain evidence="11 12">C305</strain>
    </source>
</reference>
<evidence type="ECO:0000256" key="1">
    <source>
        <dbReference type="ARBA" id="ARBA00004141"/>
    </source>
</evidence>
<dbReference type="OrthoDB" id="465874at2"/>
<evidence type="ECO:0000256" key="2">
    <source>
        <dbReference type="ARBA" id="ARBA00009045"/>
    </source>
</evidence>
<dbReference type="PANTHER" id="PTHR43066:SF1">
    <property type="entry name" value="RHOMBOID PROTEIN 2"/>
    <property type="match status" value="1"/>
</dbReference>
<feature type="compositionally biased region" description="Low complexity" evidence="8">
    <location>
        <begin position="256"/>
        <end position="270"/>
    </location>
</feature>
<dbReference type="Pfam" id="PF01694">
    <property type="entry name" value="Rhomboid"/>
    <property type="match status" value="1"/>
</dbReference>
<keyword evidence="12" id="KW-1185">Reference proteome</keyword>
<feature type="transmembrane region" description="Helical" evidence="9">
    <location>
        <begin position="117"/>
        <end position="134"/>
    </location>
</feature>
<evidence type="ECO:0000256" key="6">
    <source>
        <dbReference type="ARBA" id="ARBA00022989"/>
    </source>
</evidence>
<dbReference type="Proteomes" id="UP000245370">
    <property type="component" value="Unassembled WGS sequence"/>
</dbReference>
<dbReference type="EMBL" id="QFRJ01000003">
    <property type="protein sequence ID" value="PWH86074.1"/>
    <property type="molecule type" value="Genomic_DNA"/>
</dbReference>
<dbReference type="GO" id="GO:0016020">
    <property type="term" value="C:membrane"/>
    <property type="evidence" value="ECO:0007669"/>
    <property type="project" value="UniProtKB-SubCell"/>
</dbReference>
<keyword evidence="7 9" id="KW-0472">Membrane</keyword>
<evidence type="ECO:0000256" key="9">
    <source>
        <dbReference type="SAM" id="Phobius"/>
    </source>
</evidence>
<keyword evidence="5" id="KW-0378">Hydrolase</keyword>
<dbReference type="GO" id="GO:0006508">
    <property type="term" value="P:proteolysis"/>
    <property type="evidence" value="ECO:0007669"/>
    <property type="project" value="UniProtKB-KW"/>
</dbReference>